<sequence>MNQTVVHNSNSILLLREGGVVEDRGGRKNNVYTYFFVNDRIMHSPTTSPYGYSSFPKEEN</sequence>
<accession>A0AAP3WFQ3</accession>
<organism evidence="1 2">
    <name type="scientific">Bacteroides thetaiotaomicron</name>
    <dbReference type="NCBI Taxonomy" id="818"/>
    <lineage>
        <taxon>Bacteria</taxon>
        <taxon>Pseudomonadati</taxon>
        <taxon>Bacteroidota</taxon>
        <taxon>Bacteroidia</taxon>
        <taxon>Bacteroidales</taxon>
        <taxon>Bacteroidaceae</taxon>
        <taxon>Bacteroides</taxon>
    </lineage>
</organism>
<dbReference type="AlphaFoldDB" id="A0AAP3WFQ3"/>
<reference evidence="1" key="1">
    <citation type="submission" date="2022-10" db="EMBL/GenBank/DDBJ databases">
        <title>Human gut microbiome strain richness.</title>
        <authorList>
            <person name="Chen-Liaw A."/>
        </authorList>
    </citation>
    <scope>NUCLEOTIDE SEQUENCE</scope>
    <source>
        <strain evidence="1">1001283st1_A3_1001283B150304_161114</strain>
    </source>
</reference>
<comment type="caution">
    <text evidence="1">The sequence shown here is derived from an EMBL/GenBank/DDBJ whole genome shotgun (WGS) entry which is preliminary data.</text>
</comment>
<dbReference type="EMBL" id="JAQNVG010000024">
    <property type="protein sequence ID" value="MDC2237016.1"/>
    <property type="molecule type" value="Genomic_DNA"/>
</dbReference>
<name>A0AAP3WFQ3_BACT4</name>
<evidence type="ECO:0000313" key="1">
    <source>
        <dbReference type="EMBL" id="MDC2237016.1"/>
    </source>
</evidence>
<evidence type="ECO:0000313" key="2">
    <source>
        <dbReference type="Proteomes" id="UP001217776"/>
    </source>
</evidence>
<protein>
    <submittedName>
        <fullName evidence="1">Uncharacterized protein</fullName>
    </submittedName>
</protein>
<proteinExistence type="predicted"/>
<dbReference type="RefSeq" id="WP_151879460.1">
    <property type="nucleotide sequence ID" value="NZ_BAABXH010000001.1"/>
</dbReference>
<gene>
    <name evidence="1" type="ORF">PO127_14815</name>
</gene>
<dbReference type="Proteomes" id="UP001217776">
    <property type="component" value="Unassembled WGS sequence"/>
</dbReference>